<dbReference type="PANTHER" id="PTHR11360">
    <property type="entry name" value="MONOCARBOXYLATE TRANSPORTER"/>
    <property type="match status" value="1"/>
</dbReference>
<organism evidence="4 5">
    <name type="scientific">Folsomia candida</name>
    <name type="common">Springtail</name>
    <dbReference type="NCBI Taxonomy" id="158441"/>
    <lineage>
        <taxon>Eukaryota</taxon>
        <taxon>Metazoa</taxon>
        <taxon>Ecdysozoa</taxon>
        <taxon>Arthropoda</taxon>
        <taxon>Hexapoda</taxon>
        <taxon>Collembola</taxon>
        <taxon>Entomobryomorpha</taxon>
        <taxon>Isotomoidea</taxon>
        <taxon>Isotomidae</taxon>
        <taxon>Proisotominae</taxon>
        <taxon>Folsomia</taxon>
    </lineage>
</organism>
<dbReference type="Proteomes" id="UP000198287">
    <property type="component" value="Unassembled WGS sequence"/>
</dbReference>
<evidence type="ECO:0000313" key="5">
    <source>
        <dbReference type="Proteomes" id="UP000198287"/>
    </source>
</evidence>
<dbReference type="Pfam" id="PF07690">
    <property type="entry name" value="MFS_1"/>
    <property type="match status" value="1"/>
</dbReference>
<dbReference type="PROSITE" id="PS50850">
    <property type="entry name" value="MFS"/>
    <property type="match status" value="1"/>
</dbReference>
<keyword evidence="5" id="KW-1185">Reference proteome</keyword>
<dbReference type="EMBL" id="LNIX01000025">
    <property type="protein sequence ID" value="OXA42588.1"/>
    <property type="molecule type" value="Genomic_DNA"/>
</dbReference>
<gene>
    <name evidence="4" type="ORF">Fcan01_22571</name>
</gene>
<feature type="transmembrane region" description="Helical" evidence="2">
    <location>
        <begin position="119"/>
        <end position="146"/>
    </location>
</feature>
<accession>A0A226DCE4</accession>
<dbReference type="GO" id="GO:0008028">
    <property type="term" value="F:monocarboxylic acid transmembrane transporter activity"/>
    <property type="evidence" value="ECO:0007669"/>
    <property type="project" value="TreeGrafter"/>
</dbReference>
<dbReference type="AlphaFoldDB" id="A0A226DCE4"/>
<comment type="caution">
    <text evidence="4">The sequence shown here is derived from an EMBL/GenBank/DDBJ whole genome shotgun (WGS) entry which is preliminary data.</text>
</comment>
<dbReference type="InterPro" id="IPR020846">
    <property type="entry name" value="MFS_dom"/>
</dbReference>
<dbReference type="OrthoDB" id="6509908at2759"/>
<dbReference type="SUPFAM" id="SSF103473">
    <property type="entry name" value="MFS general substrate transporter"/>
    <property type="match status" value="1"/>
</dbReference>
<keyword evidence="2" id="KW-1133">Transmembrane helix</keyword>
<feature type="domain" description="Major facilitator superfamily (MFS) profile" evidence="3">
    <location>
        <begin position="124"/>
        <end position="323"/>
    </location>
</feature>
<protein>
    <submittedName>
        <fullName evidence="4">Monocarboxylate transporter 5</fullName>
    </submittedName>
</protein>
<keyword evidence="2" id="KW-0472">Membrane</keyword>
<evidence type="ECO:0000256" key="2">
    <source>
        <dbReference type="SAM" id="Phobius"/>
    </source>
</evidence>
<dbReference type="InterPro" id="IPR036259">
    <property type="entry name" value="MFS_trans_sf"/>
</dbReference>
<feature type="transmembrane region" description="Helical" evidence="2">
    <location>
        <begin position="191"/>
        <end position="211"/>
    </location>
</feature>
<keyword evidence="2" id="KW-0812">Transmembrane</keyword>
<feature type="transmembrane region" description="Helical" evidence="2">
    <location>
        <begin position="158"/>
        <end position="179"/>
    </location>
</feature>
<dbReference type="OMA" id="HFRENIC"/>
<dbReference type="InterPro" id="IPR011701">
    <property type="entry name" value="MFS"/>
</dbReference>
<dbReference type="InterPro" id="IPR050327">
    <property type="entry name" value="Proton-linked_MCT"/>
</dbReference>
<feature type="transmembrane region" description="Helical" evidence="2">
    <location>
        <begin position="252"/>
        <end position="274"/>
    </location>
</feature>
<feature type="transmembrane region" description="Helical" evidence="2">
    <location>
        <begin position="217"/>
        <end position="240"/>
    </location>
</feature>
<sequence>MDGNENHTLLVARSNSTFVAKIGSSMLVVNEMTQSRILRVASKVSLTKPMYRDDIFYSGSLLRLPQYANNVNKVMTSTEWTAAVSSVPPGTTGEDEFDSAGGGACCSPGILKKMLDVSLLVSPTFLLLSISGFFTMLGLFVPFIYLKGVATESVGLTVSIATMLVSIIGIANTTGRVVAGYIADRPEINVLFLNNASVTIIGVATALVPFLNSFNALVAFACVFGLAMAFYASLRSILLVELLGLEKLTNAFGLTLLFQGIASILGTPLAGFLYEATGAYHIPFWVAGSFIIFSGVMCYPLNCVKRWEDDRNKKKDKAENNQA</sequence>
<dbReference type="GO" id="GO:0016020">
    <property type="term" value="C:membrane"/>
    <property type="evidence" value="ECO:0007669"/>
    <property type="project" value="UniProtKB-SubCell"/>
</dbReference>
<evidence type="ECO:0000313" key="4">
    <source>
        <dbReference type="EMBL" id="OXA42588.1"/>
    </source>
</evidence>
<feature type="transmembrane region" description="Helical" evidence="2">
    <location>
        <begin position="280"/>
        <end position="304"/>
    </location>
</feature>
<reference evidence="4 5" key="1">
    <citation type="submission" date="2015-12" db="EMBL/GenBank/DDBJ databases">
        <title>The genome of Folsomia candida.</title>
        <authorList>
            <person name="Faddeeva A."/>
            <person name="Derks M.F."/>
            <person name="Anvar Y."/>
            <person name="Smit S."/>
            <person name="Van Straalen N."/>
            <person name="Roelofs D."/>
        </authorList>
    </citation>
    <scope>NUCLEOTIDE SEQUENCE [LARGE SCALE GENOMIC DNA]</scope>
    <source>
        <strain evidence="4 5">VU population</strain>
        <tissue evidence="4">Whole body</tissue>
    </source>
</reference>
<name>A0A226DCE4_FOLCA</name>
<dbReference type="Gene3D" id="1.20.1250.20">
    <property type="entry name" value="MFS general substrate transporter like domains"/>
    <property type="match status" value="1"/>
</dbReference>
<comment type="subcellular location">
    <subcellularLocation>
        <location evidence="1">Membrane</location>
        <topology evidence="1">Multi-pass membrane protein</topology>
    </subcellularLocation>
</comment>
<evidence type="ECO:0000256" key="1">
    <source>
        <dbReference type="ARBA" id="ARBA00004141"/>
    </source>
</evidence>
<evidence type="ECO:0000259" key="3">
    <source>
        <dbReference type="PROSITE" id="PS50850"/>
    </source>
</evidence>
<proteinExistence type="predicted"/>
<dbReference type="PANTHER" id="PTHR11360:SF238">
    <property type="entry name" value="SD10469P"/>
    <property type="match status" value="1"/>
</dbReference>